<comment type="subcellular location">
    <subcellularLocation>
        <location evidence="6">Cell membrane</location>
        <topology evidence="6">Multi-pass membrane protein</topology>
    </subcellularLocation>
    <subcellularLocation>
        <location evidence="1">Membrane</location>
    </subcellularLocation>
</comment>
<sequence length="244" mass="27421">MSDSAKRFAPGWPLWIFLLAFLPLLIILGFWQLDRAEEKRAMQAQMDANRSAVAETLEQLQQQSDPSWRPLYLQGRFDPERIWLLDNRIRGGKAGVEVLQVFDDHASGDSLIVNRGWIPWPDRRQRPTVATPDQDVQLDAEALPSAEQGFTLGQSGGTSDWPKLISRVDLESMAAGVERPLLGWTARLKTGSQAAFKLDWPALPMTASKHTAYAVQWFALAIALLALFIWAGFQSEHRGKNNNE</sequence>
<dbReference type="InterPro" id="IPR045214">
    <property type="entry name" value="Surf1/Surf4"/>
</dbReference>
<keyword evidence="8" id="KW-1185">Reference proteome</keyword>
<organism evidence="7 8">
    <name type="scientific">Halopseudomonas laoshanensis</name>
    <dbReference type="NCBI Taxonomy" id="2268758"/>
    <lineage>
        <taxon>Bacteria</taxon>
        <taxon>Pseudomonadati</taxon>
        <taxon>Pseudomonadota</taxon>
        <taxon>Gammaproteobacteria</taxon>
        <taxon>Pseudomonadales</taxon>
        <taxon>Pseudomonadaceae</taxon>
        <taxon>Halopseudomonas</taxon>
    </lineage>
</organism>
<dbReference type="CDD" id="cd06662">
    <property type="entry name" value="SURF1"/>
    <property type="match status" value="1"/>
</dbReference>
<dbReference type="InterPro" id="IPR002994">
    <property type="entry name" value="Surf1/Shy1"/>
</dbReference>
<evidence type="ECO:0000256" key="1">
    <source>
        <dbReference type="ARBA" id="ARBA00004370"/>
    </source>
</evidence>
<comment type="similarity">
    <text evidence="2 6">Belongs to the SURF1 family.</text>
</comment>
<dbReference type="PANTHER" id="PTHR23427:SF2">
    <property type="entry name" value="SURFEIT LOCUS PROTEIN 1"/>
    <property type="match status" value="1"/>
</dbReference>
<evidence type="ECO:0000256" key="6">
    <source>
        <dbReference type="RuleBase" id="RU363076"/>
    </source>
</evidence>
<protein>
    <recommendedName>
        <fullName evidence="6">SURF1-like protein</fullName>
    </recommendedName>
</protein>
<evidence type="ECO:0000256" key="2">
    <source>
        <dbReference type="ARBA" id="ARBA00007165"/>
    </source>
</evidence>
<dbReference type="OrthoDB" id="9789940at2"/>
<dbReference type="Proteomes" id="UP000463138">
    <property type="component" value="Unassembled WGS sequence"/>
</dbReference>
<evidence type="ECO:0000256" key="4">
    <source>
        <dbReference type="ARBA" id="ARBA00022989"/>
    </source>
</evidence>
<comment type="caution">
    <text evidence="7">The sequence shown here is derived from an EMBL/GenBank/DDBJ whole genome shotgun (WGS) entry which is preliminary data.</text>
</comment>
<proteinExistence type="inferred from homology"/>
<dbReference type="AlphaFoldDB" id="A0A7V7GSZ0"/>
<dbReference type="GO" id="GO:0005886">
    <property type="term" value="C:plasma membrane"/>
    <property type="evidence" value="ECO:0007669"/>
    <property type="project" value="UniProtKB-SubCell"/>
</dbReference>
<dbReference type="EMBL" id="QOVF01000003">
    <property type="protein sequence ID" value="KAA0694204.1"/>
    <property type="molecule type" value="Genomic_DNA"/>
</dbReference>
<evidence type="ECO:0000256" key="5">
    <source>
        <dbReference type="ARBA" id="ARBA00023136"/>
    </source>
</evidence>
<keyword evidence="6" id="KW-1003">Cell membrane</keyword>
<accession>A0A7V7GSZ0</accession>
<gene>
    <name evidence="7" type="ORF">DT594_12940</name>
</gene>
<evidence type="ECO:0000313" key="7">
    <source>
        <dbReference type="EMBL" id="KAA0694204.1"/>
    </source>
</evidence>
<feature type="transmembrane region" description="Helical" evidence="6">
    <location>
        <begin position="12"/>
        <end position="33"/>
    </location>
</feature>
<evidence type="ECO:0000313" key="8">
    <source>
        <dbReference type="Proteomes" id="UP000463138"/>
    </source>
</evidence>
<reference evidence="7 8" key="1">
    <citation type="submission" date="2018-07" db="EMBL/GenBank/DDBJ databases">
        <title>Pseudomonas laoshanensis sp. nov., isolated from soil.</title>
        <authorList>
            <person name="Sun J."/>
            <person name="Yu L."/>
            <person name="Wang M."/>
            <person name="Zhang C."/>
        </authorList>
    </citation>
    <scope>NUCLEOTIDE SEQUENCE [LARGE SCALE GENOMIC DNA]</scope>
    <source>
        <strain evidence="7 8">Y22</strain>
    </source>
</reference>
<keyword evidence="4 6" id="KW-1133">Transmembrane helix</keyword>
<feature type="transmembrane region" description="Helical" evidence="6">
    <location>
        <begin position="213"/>
        <end position="233"/>
    </location>
</feature>
<keyword evidence="5 6" id="KW-0472">Membrane</keyword>
<evidence type="ECO:0000256" key="3">
    <source>
        <dbReference type="ARBA" id="ARBA00022692"/>
    </source>
</evidence>
<dbReference type="RefSeq" id="WP_149333038.1">
    <property type="nucleotide sequence ID" value="NZ_QOVF01000003.1"/>
</dbReference>
<dbReference type="Pfam" id="PF02104">
    <property type="entry name" value="SURF1"/>
    <property type="match status" value="1"/>
</dbReference>
<dbReference type="PROSITE" id="PS50895">
    <property type="entry name" value="SURF1"/>
    <property type="match status" value="1"/>
</dbReference>
<name>A0A7V7GSZ0_9GAMM</name>
<keyword evidence="3 6" id="KW-0812">Transmembrane</keyword>
<dbReference type="PANTHER" id="PTHR23427">
    <property type="entry name" value="SURFEIT LOCUS PROTEIN"/>
    <property type="match status" value="1"/>
</dbReference>